<feature type="region of interest" description="Disordered" evidence="1">
    <location>
        <begin position="1"/>
        <end position="59"/>
    </location>
</feature>
<organism evidence="3 4">
    <name type="scientific">Sphingomonas sanxanigenens</name>
    <dbReference type="NCBI Taxonomy" id="397260"/>
    <lineage>
        <taxon>Bacteria</taxon>
        <taxon>Pseudomonadati</taxon>
        <taxon>Pseudomonadota</taxon>
        <taxon>Alphaproteobacteria</taxon>
        <taxon>Sphingomonadales</taxon>
        <taxon>Sphingomonadaceae</taxon>
        <taxon>Sphingomonas</taxon>
    </lineage>
</organism>
<dbReference type="EMBL" id="QFNN01000094">
    <property type="protein sequence ID" value="PZO88329.1"/>
    <property type="molecule type" value="Genomic_DNA"/>
</dbReference>
<protein>
    <recommendedName>
        <fullName evidence="5">DUF883 domain-containing protein</fullName>
    </recommendedName>
</protein>
<keyword evidence="2" id="KW-0472">Membrane</keyword>
<keyword evidence="2" id="KW-1133">Transmembrane helix</keyword>
<sequence length="177" mass="17967">MTDETSKTAPIAGEASKPVKKAPVRKAPASAKPATKSVAAAKKSVVAQPAESAVPTATGKVREEAARLTGEAAGKAKSYAVQGKERASEALDTVAKLVNDAAVQVDAKVGDQYGRYARVAADSLSGFAANLRRKDVDELLGDARDLVRKSPAVAIGAAAAIGFVIARLVKAGGSNKA</sequence>
<proteinExistence type="predicted"/>
<evidence type="ECO:0000313" key="3">
    <source>
        <dbReference type="EMBL" id="PZO88329.1"/>
    </source>
</evidence>
<reference evidence="3 4" key="1">
    <citation type="submission" date="2017-08" db="EMBL/GenBank/DDBJ databases">
        <title>Infants hospitalized years apart are colonized by the same room-sourced microbial strains.</title>
        <authorList>
            <person name="Brooks B."/>
            <person name="Olm M.R."/>
            <person name="Firek B.A."/>
            <person name="Baker R."/>
            <person name="Thomas B.C."/>
            <person name="Morowitz M.J."/>
            <person name="Banfield J.F."/>
        </authorList>
    </citation>
    <scope>NUCLEOTIDE SEQUENCE [LARGE SCALE GENOMIC DNA]</scope>
    <source>
        <strain evidence="3">S2_018_000_R2_101</strain>
    </source>
</reference>
<evidence type="ECO:0000313" key="4">
    <source>
        <dbReference type="Proteomes" id="UP000249066"/>
    </source>
</evidence>
<feature type="transmembrane region" description="Helical" evidence="2">
    <location>
        <begin position="152"/>
        <end position="169"/>
    </location>
</feature>
<evidence type="ECO:0000256" key="1">
    <source>
        <dbReference type="SAM" id="MobiDB-lite"/>
    </source>
</evidence>
<gene>
    <name evidence="3" type="ORF">DI623_12880</name>
</gene>
<feature type="compositionally biased region" description="Low complexity" evidence="1">
    <location>
        <begin position="25"/>
        <end position="50"/>
    </location>
</feature>
<accession>A0A2W5A771</accession>
<dbReference type="Proteomes" id="UP000249066">
    <property type="component" value="Unassembled WGS sequence"/>
</dbReference>
<evidence type="ECO:0000256" key="2">
    <source>
        <dbReference type="SAM" id="Phobius"/>
    </source>
</evidence>
<keyword evidence="2" id="KW-0812">Transmembrane</keyword>
<name>A0A2W5A771_9SPHN</name>
<evidence type="ECO:0008006" key="5">
    <source>
        <dbReference type="Google" id="ProtNLM"/>
    </source>
</evidence>
<comment type="caution">
    <text evidence="3">The sequence shown here is derived from an EMBL/GenBank/DDBJ whole genome shotgun (WGS) entry which is preliminary data.</text>
</comment>
<dbReference type="AlphaFoldDB" id="A0A2W5A771"/>